<feature type="transmembrane region" description="Helical" evidence="6">
    <location>
        <begin position="268"/>
        <end position="287"/>
    </location>
</feature>
<evidence type="ECO:0000256" key="2">
    <source>
        <dbReference type="ARBA" id="ARBA00022692"/>
    </source>
</evidence>
<feature type="transmembrane region" description="Helical" evidence="6">
    <location>
        <begin position="236"/>
        <end position="256"/>
    </location>
</feature>
<dbReference type="InterPro" id="IPR037185">
    <property type="entry name" value="EmrE-like"/>
</dbReference>
<keyword evidence="4 6" id="KW-0472">Membrane</keyword>
<dbReference type="InterPro" id="IPR008521">
    <property type="entry name" value="Mg_trans_NIPA"/>
</dbReference>
<evidence type="ECO:0000256" key="6">
    <source>
        <dbReference type="SAM" id="Phobius"/>
    </source>
</evidence>
<dbReference type="EMBL" id="UASJ01000001">
    <property type="protein sequence ID" value="SQB63249.1"/>
    <property type="molecule type" value="Genomic_DNA"/>
</dbReference>
<dbReference type="AlphaFoldDB" id="A0A2X3AKE9"/>
<evidence type="ECO:0000256" key="3">
    <source>
        <dbReference type="ARBA" id="ARBA00022989"/>
    </source>
</evidence>
<name>A0A2X3AKE9_9ACTO</name>
<evidence type="ECO:0000256" key="1">
    <source>
        <dbReference type="ARBA" id="ARBA00004141"/>
    </source>
</evidence>
<dbReference type="OMA" id="LRRPAWW"/>
<dbReference type="Pfam" id="PF05653">
    <property type="entry name" value="Mg_trans_NIPA"/>
    <property type="match status" value="1"/>
</dbReference>
<feature type="region of interest" description="Disordered" evidence="5">
    <location>
        <begin position="310"/>
        <end position="330"/>
    </location>
</feature>
<evidence type="ECO:0000256" key="5">
    <source>
        <dbReference type="SAM" id="MobiDB-lite"/>
    </source>
</evidence>
<protein>
    <submittedName>
        <fullName evidence="7">Uncharacterized protein</fullName>
    </submittedName>
</protein>
<accession>A0A2X3AKE9</accession>
<dbReference type="GO" id="GO:0015095">
    <property type="term" value="F:magnesium ion transmembrane transporter activity"/>
    <property type="evidence" value="ECO:0007669"/>
    <property type="project" value="InterPro"/>
</dbReference>
<evidence type="ECO:0000256" key="4">
    <source>
        <dbReference type="ARBA" id="ARBA00023136"/>
    </source>
</evidence>
<proteinExistence type="predicted"/>
<evidence type="ECO:0000313" key="7">
    <source>
        <dbReference type="EMBL" id="SQB63249.1"/>
    </source>
</evidence>
<feature type="transmembrane region" description="Helical" evidence="6">
    <location>
        <begin position="6"/>
        <end position="25"/>
    </location>
</feature>
<dbReference type="RefSeq" id="WP_013188896.1">
    <property type="nucleotide sequence ID" value="NZ_CP068112.1"/>
</dbReference>
<sequence length="330" mass="36045">MEHNLPLAITLQVIGSFCFALAARYQNSAIRREVKHNQSRRRLKSAQLISSLKNRRWWQGLALMGVSLGCQITALFFAPVTVVQPVGLLAFPWSMILQARVTRQRIRKREGVLVAMTVLATGMFTFLVSYYSAPDQPLTTIKVFIGAITIYILAGTFGTLGAKGPRVWRSFFWGSGGAMFYGLEASLVRTLIIFVRQHNWIDNPMFWAVLFVLVIGSMTAGWMVQQGYATGQAELVVASMTITSPIVAVCFGIAVLGEGKNFTGEVTLGIIICGLVAIAGIIGLTHLKAHQPIILEHTADIPIVSGMHLNQGSESANTPDEHSTPDMPQS</sequence>
<dbReference type="PANTHER" id="PTHR40761:SF1">
    <property type="entry name" value="CONSERVED INTEGRAL MEMBRANE ALANINE VALINE AND LEUCINE RICH PROTEIN-RELATED"/>
    <property type="match status" value="1"/>
</dbReference>
<keyword evidence="3 6" id="KW-1133">Transmembrane helix</keyword>
<gene>
    <name evidence="7" type="ORF">NCTC11820_00009</name>
</gene>
<dbReference type="PANTHER" id="PTHR40761">
    <property type="entry name" value="CONSERVED INTEGRAL MEMBRANE ALANINE VALINE AND LEUCINE RICH PROTEIN-RELATED"/>
    <property type="match status" value="1"/>
</dbReference>
<feature type="transmembrane region" description="Helical" evidence="6">
    <location>
        <begin position="111"/>
        <end position="131"/>
    </location>
</feature>
<reference evidence="7 8" key="1">
    <citation type="submission" date="2018-06" db="EMBL/GenBank/DDBJ databases">
        <authorList>
            <consortium name="Pathogen Informatics"/>
            <person name="Doyle S."/>
        </authorList>
    </citation>
    <scope>NUCLEOTIDE SEQUENCE [LARGE SCALE GENOMIC DNA]</scope>
    <source>
        <strain evidence="7 8">NCTC11820</strain>
    </source>
</reference>
<comment type="subcellular location">
    <subcellularLocation>
        <location evidence="1">Membrane</location>
        <topology evidence="1">Multi-pass membrane protein</topology>
    </subcellularLocation>
</comment>
<organism evidence="7 8">
    <name type="scientific">Mobiluncus curtisii</name>
    <dbReference type="NCBI Taxonomy" id="2051"/>
    <lineage>
        <taxon>Bacteria</taxon>
        <taxon>Bacillati</taxon>
        <taxon>Actinomycetota</taxon>
        <taxon>Actinomycetes</taxon>
        <taxon>Actinomycetales</taxon>
        <taxon>Actinomycetaceae</taxon>
        <taxon>Mobiluncus</taxon>
    </lineage>
</organism>
<dbReference type="GO" id="GO:0016020">
    <property type="term" value="C:membrane"/>
    <property type="evidence" value="ECO:0007669"/>
    <property type="project" value="UniProtKB-SubCell"/>
</dbReference>
<keyword evidence="2 6" id="KW-0812">Transmembrane</keyword>
<dbReference type="GeneID" id="55564835"/>
<dbReference type="Proteomes" id="UP000250245">
    <property type="component" value="Unassembled WGS sequence"/>
</dbReference>
<feature type="transmembrane region" description="Helical" evidence="6">
    <location>
        <begin position="206"/>
        <end position="224"/>
    </location>
</feature>
<feature type="transmembrane region" description="Helical" evidence="6">
    <location>
        <begin position="143"/>
        <end position="162"/>
    </location>
</feature>
<feature type="transmembrane region" description="Helical" evidence="6">
    <location>
        <begin position="171"/>
        <end position="194"/>
    </location>
</feature>
<evidence type="ECO:0000313" key="8">
    <source>
        <dbReference type="Proteomes" id="UP000250245"/>
    </source>
</evidence>
<dbReference type="SUPFAM" id="SSF103481">
    <property type="entry name" value="Multidrug resistance efflux transporter EmrE"/>
    <property type="match status" value="1"/>
</dbReference>